<dbReference type="RefSeq" id="WP_338602396.1">
    <property type="nucleotide sequence ID" value="NZ_CP146016.1"/>
</dbReference>
<dbReference type="GeneID" id="89335529"/>
<organism evidence="2 3">
    <name type="scientific">Sulfolobus tengchongensis</name>
    <dbReference type="NCBI Taxonomy" id="207809"/>
    <lineage>
        <taxon>Archaea</taxon>
        <taxon>Thermoproteota</taxon>
        <taxon>Thermoprotei</taxon>
        <taxon>Sulfolobales</taxon>
        <taxon>Sulfolobaceae</taxon>
        <taxon>Sulfolobus</taxon>
    </lineage>
</organism>
<protein>
    <submittedName>
        <fullName evidence="2">Uncharacterized protein</fullName>
    </submittedName>
</protein>
<evidence type="ECO:0000256" key="1">
    <source>
        <dbReference type="SAM" id="Phobius"/>
    </source>
</evidence>
<feature type="transmembrane region" description="Helical" evidence="1">
    <location>
        <begin position="88"/>
        <end position="111"/>
    </location>
</feature>
<keyword evidence="1" id="KW-0812">Transmembrane</keyword>
<dbReference type="AlphaFoldDB" id="A0AAX4L1U3"/>
<name>A0AAX4L1U3_9CREN</name>
<accession>A0AAX4L1U3</accession>
<gene>
    <name evidence="2" type="ORF">V6M85_02130</name>
</gene>
<reference evidence="2 3" key="1">
    <citation type="submission" date="2024-02" db="EMBL/GenBank/DDBJ databases">
        <title>STSV induces naive adaptation in Sulfolobus.</title>
        <authorList>
            <person name="Xiang X."/>
            <person name="Song M."/>
        </authorList>
    </citation>
    <scope>NUCLEOTIDE SEQUENCE [LARGE SCALE GENOMIC DNA]</scope>
    <source>
        <strain evidence="2 3">RT2</strain>
    </source>
</reference>
<proteinExistence type="predicted"/>
<evidence type="ECO:0000313" key="3">
    <source>
        <dbReference type="Proteomes" id="UP001432202"/>
    </source>
</evidence>
<dbReference type="EMBL" id="CP146016">
    <property type="protein sequence ID" value="WWQ60900.1"/>
    <property type="molecule type" value="Genomic_DNA"/>
</dbReference>
<feature type="transmembrane region" description="Helical" evidence="1">
    <location>
        <begin position="7"/>
        <end position="25"/>
    </location>
</feature>
<dbReference type="Proteomes" id="UP001432202">
    <property type="component" value="Chromosome"/>
</dbReference>
<feature type="transmembrane region" description="Helical" evidence="1">
    <location>
        <begin position="50"/>
        <end position="76"/>
    </location>
</feature>
<keyword evidence="3" id="KW-1185">Reference proteome</keyword>
<keyword evidence="1" id="KW-1133">Transmembrane helix</keyword>
<sequence>MKYYLTIIGMALNILVALIPQYWWYYSAGGIIIIKDSLFFIGLELLGKEYLIVTLINYFLFAFRFYVVSVALYYIYLAIKGIKRSYLLIAWVSYLYILDPLIFYIVFNYVINIFVPARYPLFIIGSENMSINYQGVKIMMLIESYPTLTYWIALATGTINLIARYLKL</sequence>
<evidence type="ECO:0000313" key="2">
    <source>
        <dbReference type="EMBL" id="WWQ60900.1"/>
    </source>
</evidence>
<keyword evidence="1" id="KW-0472">Membrane</keyword>
<feature type="transmembrane region" description="Helical" evidence="1">
    <location>
        <begin position="148"/>
        <end position="166"/>
    </location>
</feature>